<evidence type="ECO:0000313" key="4">
    <source>
        <dbReference type="Proteomes" id="UP000692954"/>
    </source>
</evidence>
<keyword evidence="1" id="KW-1133">Transmembrane helix</keyword>
<feature type="domain" description="Cyclic nucleotide-binding" evidence="2">
    <location>
        <begin position="382"/>
        <end position="442"/>
    </location>
</feature>
<dbReference type="OrthoDB" id="304931at2759"/>
<comment type="caution">
    <text evidence="3">The sequence shown here is derived from an EMBL/GenBank/DDBJ whole genome shotgun (WGS) entry which is preliminary data.</text>
</comment>
<proteinExistence type="predicted"/>
<accession>A0A8S1MSM7</accession>
<evidence type="ECO:0000313" key="3">
    <source>
        <dbReference type="EMBL" id="CAD8079735.1"/>
    </source>
</evidence>
<dbReference type="CDD" id="cd00038">
    <property type="entry name" value="CAP_ED"/>
    <property type="match status" value="1"/>
</dbReference>
<name>A0A8S1MSM7_9CILI</name>
<evidence type="ECO:0000256" key="1">
    <source>
        <dbReference type="SAM" id="Phobius"/>
    </source>
</evidence>
<feature type="transmembrane region" description="Helical" evidence="1">
    <location>
        <begin position="229"/>
        <end position="248"/>
    </location>
</feature>
<organism evidence="3 4">
    <name type="scientific">Paramecium sonneborni</name>
    <dbReference type="NCBI Taxonomy" id="65129"/>
    <lineage>
        <taxon>Eukaryota</taxon>
        <taxon>Sar</taxon>
        <taxon>Alveolata</taxon>
        <taxon>Ciliophora</taxon>
        <taxon>Intramacronucleata</taxon>
        <taxon>Oligohymenophorea</taxon>
        <taxon>Peniculida</taxon>
        <taxon>Parameciidae</taxon>
        <taxon>Paramecium</taxon>
    </lineage>
</organism>
<dbReference type="Proteomes" id="UP000692954">
    <property type="component" value="Unassembled WGS sequence"/>
</dbReference>
<dbReference type="AlphaFoldDB" id="A0A8S1MSM7"/>
<keyword evidence="1" id="KW-0472">Membrane</keyword>
<keyword evidence="4" id="KW-1185">Reference proteome</keyword>
<dbReference type="EMBL" id="CAJJDN010000039">
    <property type="protein sequence ID" value="CAD8079735.1"/>
    <property type="molecule type" value="Genomic_DNA"/>
</dbReference>
<gene>
    <name evidence="3" type="ORF">PSON_ATCC_30995.1.T0390262</name>
</gene>
<dbReference type="PROSITE" id="PS50042">
    <property type="entry name" value="CNMP_BINDING_3"/>
    <property type="match status" value="1"/>
</dbReference>
<feature type="transmembrane region" description="Helical" evidence="1">
    <location>
        <begin position="118"/>
        <end position="139"/>
    </location>
</feature>
<feature type="transmembrane region" description="Helical" evidence="1">
    <location>
        <begin position="260"/>
        <end position="277"/>
    </location>
</feature>
<reference evidence="3" key="1">
    <citation type="submission" date="2021-01" db="EMBL/GenBank/DDBJ databases">
        <authorList>
            <consortium name="Genoscope - CEA"/>
            <person name="William W."/>
        </authorList>
    </citation>
    <scope>NUCLEOTIDE SEQUENCE</scope>
</reference>
<protein>
    <recommendedName>
        <fullName evidence="2">Cyclic nucleotide-binding domain-containing protein</fullName>
    </recommendedName>
</protein>
<sequence length="622" mass="73837">MQQDNEATSLSISRRAAYNYIRPILHEDSLVQTPTTSFRSGFKQNTQKPSIFKTQLQSNEISIDQFPLLQSFDDNGKYQSQLNQTISFIANILNKSFHSIISIYVILISFFQSIEQLIFLRIIGMIFLFSNITLCILMKQKALDSSQITTLILYVFSFIFEDQILTIYLFISIFHIQNLFNLIKVSIIIITKQYSFTQFLFQELIILLYTVHLNACFFKIFMNEFIDTYSTWFIYLQSINSSFQMLLFEFQIDTGSTKSQLTITFFIIFNINYYLLILKRYEKYQKSFFLYEEFQLFLTNRCIQISISLLEMLNFLWFLLNIKIQDQFLQQLDKLKIQVYVDQLRKCQVLQKIFSEQLLKDLANEVKVIKVYKNEIVLDPGLYIIIEGRMKIYIQAEFEAKKILKEGDYFGLIEMILNKNQNFFLKSIKKESILIYISGEAFHCRIKDYSYDYEIMRYIHDQMLFTLSTKKIKQKCYFCEDYHLSAQCKLINFKPEFDLEKLKQNELNDRQYFQRSNVKQGFQIKLNSESSKDSHEYEESFEIDRVSSEIPNDRQVCKNILGSISQMIICNSKISQEGTPQLHQTQSFRIQESQTQQNPMNTTTQGWKQKCSNRQSTQFLVL</sequence>
<evidence type="ECO:0000259" key="2">
    <source>
        <dbReference type="PROSITE" id="PS50042"/>
    </source>
</evidence>
<feature type="transmembrane region" description="Helical" evidence="1">
    <location>
        <begin position="298"/>
        <end position="320"/>
    </location>
</feature>
<feature type="transmembrane region" description="Helical" evidence="1">
    <location>
        <begin position="92"/>
        <end position="112"/>
    </location>
</feature>
<dbReference type="InterPro" id="IPR000595">
    <property type="entry name" value="cNMP-bd_dom"/>
</dbReference>
<feature type="transmembrane region" description="Helical" evidence="1">
    <location>
        <begin position="151"/>
        <end position="176"/>
    </location>
</feature>
<keyword evidence="1" id="KW-0812">Transmembrane</keyword>
<feature type="transmembrane region" description="Helical" evidence="1">
    <location>
        <begin position="196"/>
        <end position="217"/>
    </location>
</feature>